<keyword evidence="5 6" id="KW-0482">Metalloprotease</keyword>
<reference evidence="9 10" key="1">
    <citation type="submission" date="2020-04" db="EMBL/GenBank/DDBJ databases">
        <title>Thalassotalea sp. M1531, isolated from the surface of marine red alga.</title>
        <authorList>
            <person name="Pang L."/>
            <person name="Lu D.-C."/>
        </authorList>
    </citation>
    <scope>NUCLEOTIDE SEQUENCE [LARGE SCALE GENOMIC DNA]</scope>
    <source>
        <strain evidence="9 10">M1531</strain>
    </source>
</reference>
<keyword evidence="7" id="KW-0732">Signal</keyword>
<feature type="chain" id="PRO_5031051563" evidence="7">
    <location>
        <begin position="21"/>
        <end position="261"/>
    </location>
</feature>
<dbReference type="Pfam" id="PF01435">
    <property type="entry name" value="Peptidase_M48"/>
    <property type="match status" value="1"/>
</dbReference>
<dbReference type="InterPro" id="IPR051156">
    <property type="entry name" value="Mito/Outer_Membr_Metalloprot"/>
</dbReference>
<evidence type="ECO:0000256" key="6">
    <source>
        <dbReference type="RuleBase" id="RU003983"/>
    </source>
</evidence>
<accession>A0A7Y0LD22</accession>
<evidence type="ECO:0000256" key="1">
    <source>
        <dbReference type="ARBA" id="ARBA00022670"/>
    </source>
</evidence>
<evidence type="ECO:0000256" key="7">
    <source>
        <dbReference type="SAM" id="SignalP"/>
    </source>
</evidence>
<evidence type="ECO:0000259" key="8">
    <source>
        <dbReference type="Pfam" id="PF01435"/>
    </source>
</evidence>
<dbReference type="GO" id="GO:0051603">
    <property type="term" value="P:proteolysis involved in protein catabolic process"/>
    <property type="evidence" value="ECO:0007669"/>
    <property type="project" value="TreeGrafter"/>
</dbReference>
<protein>
    <submittedName>
        <fullName evidence="9">M48 family metallopeptidase</fullName>
    </submittedName>
</protein>
<evidence type="ECO:0000313" key="9">
    <source>
        <dbReference type="EMBL" id="NMP31366.1"/>
    </source>
</evidence>
<dbReference type="Gene3D" id="3.30.2010.10">
    <property type="entry name" value="Metalloproteases ('zincins'), catalytic domain"/>
    <property type="match status" value="1"/>
</dbReference>
<evidence type="ECO:0000256" key="2">
    <source>
        <dbReference type="ARBA" id="ARBA00022723"/>
    </source>
</evidence>
<comment type="similarity">
    <text evidence="6">Belongs to the peptidase M48 family.</text>
</comment>
<feature type="domain" description="Peptidase M48" evidence="8">
    <location>
        <begin position="57"/>
        <end position="242"/>
    </location>
</feature>
<dbReference type="GO" id="GO:0016020">
    <property type="term" value="C:membrane"/>
    <property type="evidence" value="ECO:0007669"/>
    <property type="project" value="TreeGrafter"/>
</dbReference>
<dbReference type="PANTHER" id="PTHR22726:SF24">
    <property type="entry name" value="M48 FAMILY METALLOPEPTIDASE"/>
    <property type="match status" value="1"/>
</dbReference>
<dbReference type="InterPro" id="IPR001915">
    <property type="entry name" value="Peptidase_M48"/>
</dbReference>
<evidence type="ECO:0000256" key="4">
    <source>
        <dbReference type="ARBA" id="ARBA00022833"/>
    </source>
</evidence>
<feature type="signal peptide" evidence="7">
    <location>
        <begin position="1"/>
        <end position="20"/>
    </location>
</feature>
<keyword evidence="4 6" id="KW-0862">Zinc</keyword>
<organism evidence="9 10">
    <name type="scientific">Thalassotalea algicola</name>
    <dbReference type="NCBI Taxonomy" id="2716224"/>
    <lineage>
        <taxon>Bacteria</taxon>
        <taxon>Pseudomonadati</taxon>
        <taxon>Pseudomonadota</taxon>
        <taxon>Gammaproteobacteria</taxon>
        <taxon>Alteromonadales</taxon>
        <taxon>Colwelliaceae</taxon>
        <taxon>Thalassotalea</taxon>
    </lineage>
</organism>
<proteinExistence type="inferred from homology"/>
<dbReference type="AlphaFoldDB" id="A0A7Y0LD22"/>
<keyword evidence="3 6" id="KW-0378">Hydrolase</keyword>
<dbReference type="PANTHER" id="PTHR22726">
    <property type="entry name" value="METALLOENDOPEPTIDASE OMA1"/>
    <property type="match status" value="1"/>
</dbReference>
<keyword evidence="1 6" id="KW-0645">Protease</keyword>
<keyword evidence="2" id="KW-0479">Metal-binding</keyword>
<comment type="cofactor">
    <cofactor evidence="6">
        <name>Zn(2+)</name>
        <dbReference type="ChEBI" id="CHEBI:29105"/>
    </cofactor>
    <text evidence="6">Binds 1 zinc ion per subunit.</text>
</comment>
<evidence type="ECO:0000256" key="3">
    <source>
        <dbReference type="ARBA" id="ARBA00022801"/>
    </source>
</evidence>
<dbReference type="GO" id="GO:0004222">
    <property type="term" value="F:metalloendopeptidase activity"/>
    <property type="evidence" value="ECO:0007669"/>
    <property type="project" value="InterPro"/>
</dbReference>
<dbReference type="GO" id="GO:0046872">
    <property type="term" value="F:metal ion binding"/>
    <property type="evidence" value="ECO:0007669"/>
    <property type="project" value="UniProtKB-KW"/>
</dbReference>
<comment type="caution">
    <text evidence="9">The sequence shown here is derived from an EMBL/GenBank/DDBJ whole genome shotgun (WGS) entry which is preliminary data.</text>
</comment>
<evidence type="ECO:0000313" key="10">
    <source>
        <dbReference type="Proteomes" id="UP000568664"/>
    </source>
</evidence>
<keyword evidence="10" id="KW-1185">Reference proteome</keyword>
<name>A0A7Y0LD22_9GAMM</name>
<dbReference type="PROSITE" id="PS51257">
    <property type="entry name" value="PROKAR_LIPOPROTEIN"/>
    <property type="match status" value="1"/>
</dbReference>
<sequence>MKKYLSVIAACVLVSACSTSSTGRQQLTLFSSGELNKMGVSSFEQLKEKEKINRDKRTNEYVKCISTDIVKQISSTSDIKNWEVVVFESEQVNAFALPGKKIGVYTGILKVAETPDQLAAIIGHEVGHVLERHSNERMSSGQLAQIGMQVADAALASQNVQYRNAWMAGLGLGVQYGVLMPYGRTHESEADIVGQKLMAKAGYNPEAAIQLWRNMAKVSKGAPPEFLSTHPSSQTRIKQLTNNLPNVQGSYRNANKATCKK</sequence>
<dbReference type="CDD" id="cd07331">
    <property type="entry name" value="M48C_Oma1_like"/>
    <property type="match status" value="1"/>
</dbReference>
<evidence type="ECO:0000256" key="5">
    <source>
        <dbReference type="ARBA" id="ARBA00023049"/>
    </source>
</evidence>
<dbReference type="Proteomes" id="UP000568664">
    <property type="component" value="Unassembled WGS sequence"/>
</dbReference>
<gene>
    <name evidence="9" type="ORF">HII17_07315</name>
</gene>
<dbReference type="EMBL" id="JABBXH010000002">
    <property type="protein sequence ID" value="NMP31366.1"/>
    <property type="molecule type" value="Genomic_DNA"/>
</dbReference>